<keyword evidence="1 12" id="KW-0806">Transcription termination</keyword>
<feature type="binding site" evidence="12">
    <location>
        <position position="370"/>
    </location>
    <ligand>
        <name>Zn(2+)</name>
        <dbReference type="ChEBI" id="CHEBI:29105"/>
        <label>2</label>
    </ligand>
</feature>
<keyword evidence="11" id="KW-0804">Transcription</keyword>
<dbReference type="PANTHER" id="PTHR11203">
    <property type="entry name" value="CLEAVAGE AND POLYADENYLATION SPECIFICITY FACTOR FAMILY MEMBER"/>
    <property type="match status" value="1"/>
</dbReference>
<dbReference type="InterPro" id="IPR009019">
    <property type="entry name" value="KH_sf_prok-type"/>
</dbReference>
<dbReference type="GO" id="GO:0003677">
    <property type="term" value="F:DNA binding"/>
    <property type="evidence" value="ECO:0007669"/>
    <property type="project" value="UniProtKB-KW"/>
</dbReference>
<evidence type="ECO:0000313" key="17">
    <source>
        <dbReference type="Proteomes" id="UP000197679"/>
    </source>
</evidence>
<keyword evidence="7 12" id="KW-0269">Exonuclease</keyword>
<evidence type="ECO:0000256" key="2">
    <source>
        <dbReference type="ARBA" id="ARBA00022722"/>
    </source>
</evidence>
<evidence type="ECO:0000259" key="14">
    <source>
        <dbReference type="SMART" id="SM00849"/>
    </source>
</evidence>
<dbReference type="GO" id="GO:0004532">
    <property type="term" value="F:RNA exonuclease activity"/>
    <property type="evidence" value="ECO:0007669"/>
    <property type="project" value="UniProtKB-UniRule"/>
</dbReference>
<dbReference type="RefSeq" id="WP_088819733.1">
    <property type="nucleotide sequence ID" value="NZ_CP019964.1"/>
</dbReference>
<comment type="function">
    <text evidence="12">Terminates transcription on the whole genome. Termination is linked to FttA-mediated RNA cleavage and does not require NTP hydrolysis. Cleaves endonucleolytically at the RNA exit channel of RNA polymerase (RNAP); the 5'-3' exonuclease activity of this protein degrades the nascent RNA released from RNAP.</text>
</comment>
<dbReference type="KEGG" id="marh:Mia14_0234"/>
<dbReference type="InterPro" id="IPR015946">
    <property type="entry name" value="KH_dom-like_a/b"/>
</dbReference>
<feature type="binding site" evidence="12">
    <location>
        <position position="265"/>
    </location>
    <ligand>
        <name>Zn(2+)</name>
        <dbReference type="ChEBI" id="CHEBI:29105"/>
        <label>2</label>
    </ligand>
</feature>
<name>A0A218NM77_9ARCH</name>
<feature type="domain" description="K Homology" evidence="13">
    <location>
        <begin position="105"/>
        <end position="172"/>
    </location>
</feature>
<dbReference type="Gene3D" id="3.30.300.20">
    <property type="match status" value="1"/>
</dbReference>
<feature type="domain" description="Beta-Casp" evidence="15">
    <location>
        <begin position="439"/>
        <end position="560"/>
    </location>
</feature>
<dbReference type="GO" id="GO:0003723">
    <property type="term" value="F:RNA binding"/>
    <property type="evidence" value="ECO:0007669"/>
    <property type="project" value="UniProtKB-UniRule"/>
</dbReference>
<dbReference type="CDD" id="cd22532">
    <property type="entry name" value="KH-II_CPSF_arch_rpt1"/>
    <property type="match status" value="1"/>
</dbReference>
<keyword evidence="6 12" id="KW-0862">Zinc</keyword>
<dbReference type="Gene3D" id="3.40.50.10890">
    <property type="match status" value="1"/>
</dbReference>
<dbReference type="InterPro" id="IPR001279">
    <property type="entry name" value="Metallo-B-lactamas"/>
</dbReference>
<dbReference type="InterPro" id="IPR004087">
    <property type="entry name" value="KH_dom"/>
</dbReference>
<dbReference type="SUPFAM" id="SSF56281">
    <property type="entry name" value="Metallo-hydrolase/oxidoreductase"/>
    <property type="match status" value="1"/>
</dbReference>
<comment type="similarity">
    <text evidence="12">Belongs to the metallo-beta-lactamase superfamily. RNA-metabolizing metallo-beta-lactamase-like family. FttA subfamily.</text>
</comment>
<reference evidence="16 17" key="1">
    <citation type="journal article" date="2017" name="Nat. Commun.">
        <title>'ARMAN' archaea depend on association with euryarchaeal host in culture and in situ.</title>
        <authorList>
            <person name="Golyshina O."/>
            <person name="Toshchakov S."/>
            <person name="Makarova K."/>
            <person name="Gavrilov S."/>
            <person name="Korzhenkov A."/>
            <person name="La Cono V."/>
            <person name="Arcadi E."/>
            <person name="Nechitaylo T."/>
            <person name="Ferrer M."/>
            <person name="Kublanov I."/>
            <person name="Wolf Y."/>
            <person name="Yakimov M."/>
            <person name="Golyshin P."/>
            <person name="Slesarev A."/>
            <person name="Kozyavkin S."/>
        </authorList>
    </citation>
    <scope>NUCLEOTIDE SEQUENCE [LARGE SCALE GENOMIC DNA]</scope>
    <source>
        <strain evidence="16 17">Mia14</strain>
    </source>
</reference>
<feature type="region of interest" description="Metallo-beta-lactamase C-terminus" evidence="12">
    <location>
        <begin position="593"/>
        <end position="651"/>
    </location>
</feature>
<dbReference type="GO" id="GO:0008270">
    <property type="term" value="F:zinc ion binding"/>
    <property type="evidence" value="ECO:0007669"/>
    <property type="project" value="UniProtKB-UniRule"/>
</dbReference>
<feature type="region of interest" description="KHb" evidence="12">
    <location>
        <begin position="80"/>
        <end position="147"/>
    </location>
</feature>
<dbReference type="Gene3D" id="3.30.300.230">
    <property type="match status" value="1"/>
</dbReference>
<keyword evidence="5 12" id="KW-0378">Hydrolase</keyword>
<evidence type="ECO:0000256" key="9">
    <source>
        <dbReference type="ARBA" id="ARBA00023015"/>
    </source>
</evidence>
<dbReference type="GO" id="GO:0006353">
    <property type="term" value="P:DNA-templated transcription termination"/>
    <property type="evidence" value="ECO:0007669"/>
    <property type="project" value="UniProtKB-UniRule"/>
</dbReference>
<feature type="binding site" evidence="12">
    <location>
        <position position="260"/>
    </location>
    <ligand>
        <name>Zn(2+)</name>
        <dbReference type="ChEBI" id="CHEBI:29105"/>
        <label>1</label>
    </ligand>
</feature>
<keyword evidence="2 12" id="KW-0540">Nuclease</keyword>
<proteinExistence type="inferred from homology"/>
<dbReference type="SUPFAM" id="SSF54814">
    <property type="entry name" value="Prokaryotic type KH domain (KH-domain type II)"/>
    <property type="match status" value="1"/>
</dbReference>
<dbReference type="EC" id="3.1.-.-" evidence="12"/>
<organism evidence="16 17">
    <name type="scientific">Candidatus Mancarchaeum acidiphilum</name>
    <dbReference type="NCBI Taxonomy" id="1920749"/>
    <lineage>
        <taxon>Archaea</taxon>
        <taxon>Candidatus Micrarchaeota</taxon>
        <taxon>Candidatus Mancarchaeum</taxon>
    </lineage>
</organism>
<feature type="binding site" evidence="12">
    <location>
        <position position="618"/>
    </location>
    <ligand>
        <name>Zn(2+)</name>
        <dbReference type="ChEBI" id="CHEBI:29105"/>
        <label>2</label>
    </ligand>
</feature>
<evidence type="ECO:0000256" key="6">
    <source>
        <dbReference type="ARBA" id="ARBA00022833"/>
    </source>
</evidence>
<dbReference type="GeneID" id="33313792"/>
<gene>
    <name evidence="12" type="primary">fttA</name>
    <name evidence="16" type="ORF">Mia14_0234</name>
</gene>
<dbReference type="PANTHER" id="PTHR11203:SF51">
    <property type="entry name" value="CLEAVAGE AND POLYADENYLATION SPECIFICITY FACTOR"/>
    <property type="match status" value="1"/>
</dbReference>
<dbReference type="SMART" id="SM00849">
    <property type="entry name" value="Lactamase_B"/>
    <property type="match status" value="1"/>
</dbReference>
<dbReference type="InterPro" id="IPR033769">
    <property type="entry name" value="TffA_KH"/>
</dbReference>
<dbReference type="InterPro" id="IPR036866">
    <property type="entry name" value="RibonucZ/Hydroxyglut_hydro"/>
</dbReference>
<evidence type="ECO:0000256" key="7">
    <source>
        <dbReference type="ARBA" id="ARBA00022839"/>
    </source>
</evidence>
<feature type="binding site" evidence="12">
    <location>
        <position position="370"/>
    </location>
    <ligand>
        <name>Zn(2+)</name>
        <dbReference type="ChEBI" id="CHEBI:29105"/>
        <label>1</label>
    </ligand>
</feature>
<comment type="caution">
    <text evidence="12">Lacks conserved residue(s) required for the propagation of feature annotation.</text>
</comment>
<keyword evidence="9 12" id="KW-0805">Transcription regulation</keyword>
<evidence type="ECO:0000256" key="4">
    <source>
        <dbReference type="ARBA" id="ARBA00022759"/>
    </source>
</evidence>
<evidence type="ECO:0000256" key="11">
    <source>
        <dbReference type="ARBA" id="ARBA00023163"/>
    </source>
</evidence>
<keyword evidence="10 12" id="KW-0238">DNA-binding</keyword>
<dbReference type="CDD" id="cd16295">
    <property type="entry name" value="TTHA0252-CPSF-like_MBL-fold"/>
    <property type="match status" value="1"/>
</dbReference>
<dbReference type="InterPro" id="IPR019975">
    <property type="entry name" value="aCPSF1"/>
</dbReference>
<evidence type="ECO:0000256" key="8">
    <source>
        <dbReference type="ARBA" id="ARBA00022884"/>
    </source>
</evidence>
<dbReference type="Pfam" id="PF07521">
    <property type="entry name" value="RMMBL"/>
    <property type="match status" value="1"/>
</dbReference>
<evidence type="ECO:0000256" key="12">
    <source>
        <dbReference type="HAMAP-Rule" id="MF_00870"/>
    </source>
</evidence>
<evidence type="ECO:0000256" key="10">
    <source>
        <dbReference type="ARBA" id="ARBA00023125"/>
    </source>
</evidence>
<evidence type="ECO:0000259" key="13">
    <source>
        <dbReference type="SMART" id="SM00322"/>
    </source>
</evidence>
<dbReference type="AlphaFoldDB" id="A0A218NM77"/>
<dbReference type="HAMAP" id="MF_00870">
    <property type="entry name" value="FttA"/>
    <property type="match status" value="1"/>
</dbReference>
<protein>
    <recommendedName>
        <fullName evidence="12">Transcription termination factor FttA</fullName>
        <ecNumber evidence="12">3.1.-.-</ecNumber>
    </recommendedName>
</protein>
<evidence type="ECO:0000256" key="3">
    <source>
        <dbReference type="ARBA" id="ARBA00022723"/>
    </source>
</evidence>
<accession>A0A218NM77</accession>
<comment type="subunit">
    <text evidence="12">Homodimer. Interacts with RNA polymerase (RNAP), interacts with the Spt4-Spt5 complex.</text>
</comment>
<dbReference type="InterPro" id="IPR011108">
    <property type="entry name" value="RMMBL"/>
</dbReference>
<feature type="region of interest" description="KHa" evidence="12">
    <location>
        <begin position="12"/>
        <end position="79"/>
    </location>
</feature>
<dbReference type="GO" id="GO:0004521">
    <property type="term" value="F:RNA endonuclease activity"/>
    <property type="evidence" value="ECO:0007669"/>
    <property type="project" value="UniProtKB-UniRule"/>
</dbReference>
<sequence>MEDQVKKEDQSKIKATEIFNQIKSMLPASADYVKAEFEGPDIVVIVKNIKAVYNDESIVRNIASLIKKKLIIRSDSSVLMNPEQALERIKELIPKEAGITSIKFVPEFAEVYIESLKPGLVIGKEGSTIKSIVNDTKWSPKILRSPTMNSDTIKGVRQLLYNESAFRKKFLLGVGKKINNVLMKSEWLKATALGGFREVGRSSLLLETPNSKVIIDCGISPEPGIKGLDANAGSEGNKAFPYLDSANITMNDIDAVILTHGHMDHIGFVPYLFKYGYDGPVYCTPPTRDLAALLLNDYTRLVAHSGGTPLYDEKDIRKMLTHMITRDYKEVTNVTDELKLTYHNAGHILGSATVHLHYGEGMYNIVHSGDMKYGFTRLFDPAATDYPRIDAFFTESTYGGPHDITQDRHDSEKNLMSIIKKTTDNGGKVLIPLFAVGRSQEIQLVIESYFKSYGLDVPVYLDGMIIEANAIHTAYPEYLKEGLRRKILNNNSPFESEIFEVIKGERENVIDAQGPAIILASGGMLNGGASVEYFRRLAGDERNSLIFVGYNSANSLGRKIQNGVKEVPLPDPDGRFVPTEVKMGVNVVEGFSGHSDRRQLMDFAKHLTVRPKNVFTMHGEESKCVDLADTLGRALHANARAPMNLDTIRLK</sequence>
<dbReference type="NCBIfam" id="TIGR03675">
    <property type="entry name" value="arCOG00543"/>
    <property type="match status" value="1"/>
</dbReference>
<dbReference type="Pfam" id="PF00753">
    <property type="entry name" value="Lactamase_B"/>
    <property type="match status" value="1"/>
</dbReference>
<dbReference type="Gene3D" id="3.60.15.10">
    <property type="entry name" value="Ribonuclease Z/Hydroxyacylglutathione hydrolase-like"/>
    <property type="match status" value="1"/>
</dbReference>
<dbReference type="SMART" id="SM01027">
    <property type="entry name" value="Beta-Casp"/>
    <property type="match status" value="1"/>
</dbReference>
<keyword evidence="8 12" id="KW-0694">RNA-binding</keyword>
<dbReference type="Proteomes" id="UP000197679">
    <property type="component" value="Chromosome"/>
</dbReference>
<feature type="binding site" evidence="12">
    <location>
        <position position="262"/>
    </location>
    <ligand>
        <name>Zn(2+)</name>
        <dbReference type="ChEBI" id="CHEBI:29105"/>
        <label>1</label>
    </ligand>
</feature>
<feature type="binding site" evidence="12">
    <location>
        <position position="264"/>
    </location>
    <ligand>
        <name>Zn(2+)</name>
        <dbReference type="ChEBI" id="CHEBI:29105"/>
        <label>2</label>
    </ligand>
</feature>
<dbReference type="EMBL" id="CP019964">
    <property type="protein sequence ID" value="ASI13568.1"/>
    <property type="molecule type" value="Genomic_DNA"/>
</dbReference>
<dbReference type="SMART" id="SM00322">
    <property type="entry name" value="KH"/>
    <property type="match status" value="1"/>
</dbReference>
<dbReference type="Pfam" id="PF17214">
    <property type="entry name" value="KH_TffA"/>
    <property type="match status" value="1"/>
</dbReference>
<evidence type="ECO:0000313" key="16">
    <source>
        <dbReference type="EMBL" id="ASI13568.1"/>
    </source>
</evidence>
<keyword evidence="4 12" id="KW-0255">Endonuclease</keyword>
<dbReference type="Pfam" id="PF10996">
    <property type="entry name" value="Beta-Casp"/>
    <property type="match status" value="1"/>
</dbReference>
<dbReference type="InterPro" id="IPR050698">
    <property type="entry name" value="MBL"/>
</dbReference>
<dbReference type="OrthoDB" id="7155at2157"/>
<feature type="domain" description="Metallo-beta-lactamase" evidence="14">
    <location>
        <begin position="200"/>
        <end position="402"/>
    </location>
</feature>
<evidence type="ECO:0000256" key="1">
    <source>
        <dbReference type="ARBA" id="ARBA00022472"/>
    </source>
</evidence>
<feature type="binding site" evidence="12">
    <location>
        <position position="347"/>
    </location>
    <ligand>
        <name>Zn(2+)</name>
        <dbReference type="ChEBI" id="CHEBI:29105"/>
        <label>1</label>
    </ligand>
</feature>
<evidence type="ECO:0000259" key="15">
    <source>
        <dbReference type="SMART" id="SM01027"/>
    </source>
</evidence>
<keyword evidence="3 12" id="KW-0479">Metal-binding</keyword>
<comment type="cofactor">
    <cofactor evidence="12">
        <name>Zn(2+)</name>
        <dbReference type="ChEBI" id="CHEBI:29105"/>
    </cofactor>
    <text evidence="12">Binds 2 Zn(2+) ions, which are required for nuclease activity.</text>
</comment>
<dbReference type="InterPro" id="IPR022712">
    <property type="entry name" value="Beta_Casp"/>
</dbReference>
<keyword evidence="17" id="KW-1185">Reference proteome</keyword>
<evidence type="ECO:0000256" key="5">
    <source>
        <dbReference type="ARBA" id="ARBA00022801"/>
    </source>
</evidence>